<comment type="caution">
    <text evidence="1">The sequence shown here is derived from an EMBL/GenBank/DDBJ whole genome shotgun (WGS) entry which is preliminary data.</text>
</comment>
<protein>
    <recommendedName>
        <fullName evidence="3">Ubiquitin-like domain-containing protein</fullName>
    </recommendedName>
</protein>
<accession>A0ABR2K1C7</accession>
<gene>
    <name evidence="1" type="ORF">M9Y10_042996</name>
</gene>
<evidence type="ECO:0008006" key="3">
    <source>
        <dbReference type="Google" id="ProtNLM"/>
    </source>
</evidence>
<dbReference type="Proteomes" id="UP001470230">
    <property type="component" value="Unassembled WGS sequence"/>
</dbReference>
<name>A0ABR2K1C7_9EUKA</name>
<proteinExistence type="predicted"/>
<evidence type="ECO:0000313" key="1">
    <source>
        <dbReference type="EMBL" id="KAK8883895.1"/>
    </source>
</evidence>
<reference evidence="1 2" key="1">
    <citation type="submission" date="2024-04" db="EMBL/GenBank/DDBJ databases">
        <title>Tritrichomonas musculus Genome.</title>
        <authorList>
            <person name="Alves-Ferreira E."/>
            <person name="Grigg M."/>
            <person name="Lorenzi H."/>
            <person name="Galac M."/>
        </authorList>
    </citation>
    <scope>NUCLEOTIDE SEQUENCE [LARGE SCALE GENOMIC DNA]</scope>
    <source>
        <strain evidence="1 2">EAF2021</strain>
    </source>
</reference>
<dbReference type="EMBL" id="JAPFFF010000008">
    <property type="protein sequence ID" value="KAK8883895.1"/>
    <property type="molecule type" value="Genomic_DNA"/>
</dbReference>
<keyword evidence="2" id="KW-1185">Reference proteome</keyword>
<sequence>MHDGNDVKEKCHFKSSENKTIEFAIYICQPFHRIKHIKLNKNSSISILNDIYPKDSLYIYSGQILDISKSFDYYNIKKDNKIVLIPSNMKKRNPNFFDKWLKLTNDNEQFEDMVNIKMKKTSRRELARLQDIKCMKNELKQKRFCLKHKLLKVQSFGIENLFDVNNKEEEHLNIEYDISNTPSIDPLPIIW</sequence>
<organism evidence="1 2">
    <name type="scientific">Tritrichomonas musculus</name>
    <dbReference type="NCBI Taxonomy" id="1915356"/>
    <lineage>
        <taxon>Eukaryota</taxon>
        <taxon>Metamonada</taxon>
        <taxon>Parabasalia</taxon>
        <taxon>Tritrichomonadida</taxon>
        <taxon>Tritrichomonadidae</taxon>
        <taxon>Tritrichomonas</taxon>
    </lineage>
</organism>
<evidence type="ECO:0000313" key="2">
    <source>
        <dbReference type="Proteomes" id="UP001470230"/>
    </source>
</evidence>